<dbReference type="Pfam" id="PF00095">
    <property type="entry name" value="WAP"/>
    <property type="match status" value="2"/>
</dbReference>
<keyword evidence="5" id="KW-1185">Reference proteome</keyword>
<dbReference type="SUPFAM" id="SSF57256">
    <property type="entry name" value="Elafin-like"/>
    <property type="match status" value="2"/>
</dbReference>
<dbReference type="HOGENOM" id="CLU_105901_2_1_1"/>
<dbReference type="Proteomes" id="UP000001074">
    <property type="component" value="Unassembled WGS sequence"/>
</dbReference>
<evidence type="ECO:0000313" key="4">
    <source>
        <dbReference type="Ensembl" id="ENSMLUP00000010776.2"/>
    </source>
</evidence>
<feature type="signal peptide" evidence="2">
    <location>
        <begin position="1"/>
        <end position="22"/>
    </location>
</feature>
<protein>
    <recommendedName>
        <fullName evidence="3">WAP domain-containing protein</fullName>
    </recommendedName>
</protein>
<evidence type="ECO:0000259" key="3">
    <source>
        <dbReference type="PROSITE" id="PS51390"/>
    </source>
</evidence>
<dbReference type="Gene3D" id="4.10.75.10">
    <property type="entry name" value="Elafin-like"/>
    <property type="match status" value="2"/>
</dbReference>
<dbReference type="InParanoid" id="G1PJ61"/>
<dbReference type="InterPro" id="IPR008197">
    <property type="entry name" value="WAP_dom"/>
</dbReference>
<dbReference type="GO" id="GO:0045087">
    <property type="term" value="P:innate immune response"/>
    <property type="evidence" value="ECO:0007669"/>
    <property type="project" value="TreeGrafter"/>
</dbReference>
<proteinExistence type="predicted"/>
<dbReference type="PANTHER" id="PTHR19441:SF13">
    <property type="entry name" value="WAP DOMAIN-CONTAINING PROTEIN"/>
    <property type="match status" value="1"/>
</dbReference>
<dbReference type="eggNOG" id="ENOG502SWIR">
    <property type="taxonomic scope" value="Eukaryota"/>
</dbReference>
<dbReference type="CDD" id="cd00199">
    <property type="entry name" value="WAP"/>
    <property type="match status" value="1"/>
</dbReference>
<reference evidence="4" key="2">
    <citation type="submission" date="2025-08" db="UniProtKB">
        <authorList>
            <consortium name="Ensembl"/>
        </authorList>
    </citation>
    <scope>IDENTIFICATION</scope>
</reference>
<dbReference type="FunFam" id="4.10.75.10:FF:000001">
    <property type="entry name" value="Anosmin 1"/>
    <property type="match status" value="2"/>
</dbReference>
<feature type="domain" description="WAP" evidence="3">
    <location>
        <begin position="29"/>
        <end position="77"/>
    </location>
</feature>
<evidence type="ECO:0000256" key="2">
    <source>
        <dbReference type="SAM" id="SignalP"/>
    </source>
</evidence>
<dbReference type="OMA" id="SECKGTA"/>
<reference evidence="4 5" key="1">
    <citation type="journal article" date="2011" name="Nature">
        <title>A high-resolution map of human evolutionary constraint using 29 mammals.</title>
        <authorList>
            <person name="Lindblad-Toh K."/>
            <person name="Garber M."/>
            <person name="Zuk O."/>
            <person name="Lin M.F."/>
            <person name="Parker B.J."/>
            <person name="Washietl S."/>
            <person name="Kheradpour P."/>
            <person name="Ernst J."/>
            <person name="Jordan G."/>
            <person name="Mauceli E."/>
            <person name="Ward L.D."/>
            <person name="Lowe C.B."/>
            <person name="Holloway A.K."/>
            <person name="Clamp M."/>
            <person name="Gnerre S."/>
            <person name="Alfoldi J."/>
            <person name="Beal K."/>
            <person name="Chang J."/>
            <person name="Clawson H."/>
            <person name="Cuff J."/>
            <person name="Di Palma F."/>
            <person name="Fitzgerald S."/>
            <person name="Flicek P."/>
            <person name="Guttman M."/>
            <person name="Hubisz M.J."/>
            <person name="Jaffe D.B."/>
            <person name="Jungreis I."/>
            <person name="Kent W.J."/>
            <person name="Kostka D."/>
            <person name="Lara M."/>
            <person name="Martins A.L."/>
            <person name="Massingham T."/>
            <person name="Moltke I."/>
            <person name="Raney B.J."/>
            <person name="Rasmussen M.D."/>
            <person name="Robinson J."/>
            <person name="Stark A."/>
            <person name="Vilella A.J."/>
            <person name="Wen J."/>
            <person name="Xie X."/>
            <person name="Zody M.C."/>
            <person name="Baldwin J."/>
            <person name="Bloom T."/>
            <person name="Chin C.W."/>
            <person name="Heiman D."/>
            <person name="Nicol R."/>
            <person name="Nusbaum C."/>
            <person name="Young S."/>
            <person name="Wilkinson J."/>
            <person name="Worley K.C."/>
            <person name="Kovar C.L."/>
            <person name="Muzny D.M."/>
            <person name="Gibbs R.A."/>
            <person name="Cree A."/>
            <person name="Dihn H.H."/>
            <person name="Fowler G."/>
            <person name="Jhangiani S."/>
            <person name="Joshi V."/>
            <person name="Lee S."/>
            <person name="Lewis L.R."/>
            <person name="Nazareth L.V."/>
            <person name="Okwuonu G."/>
            <person name="Santibanez J."/>
            <person name="Warren W.C."/>
            <person name="Mardis E.R."/>
            <person name="Weinstock G.M."/>
            <person name="Wilson R.K."/>
            <person name="Delehaunty K."/>
            <person name="Dooling D."/>
            <person name="Fronik C."/>
            <person name="Fulton L."/>
            <person name="Fulton B."/>
            <person name="Graves T."/>
            <person name="Minx P."/>
            <person name="Sodergren E."/>
            <person name="Birney E."/>
            <person name="Margulies E.H."/>
            <person name="Herrero J."/>
            <person name="Green E.D."/>
            <person name="Haussler D."/>
            <person name="Siepel A."/>
            <person name="Goldman N."/>
            <person name="Pollard K.S."/>
            <person name="Pedersen J.S."/>
            <person name="Lander E.S."/>
            <person name="Kellis M."/>
        </authorList>
    </citation>
    <scope>NUCLEOTIDE SEQUENCE [LARGE SCALE GENOMIC DNA]</scope>
</reference>
<dbReference type="Ensembl" id="ENSMLUT00000011828.2">
    <property type="protein sequence ID" value="ENSMLUP00000010776.2"/>
    <property type="gene ID" value="ENSMLUG00000011837.2"/>
</dbReference>
<sequence>MKLNNLLVFTVLLALRILSSWAVVDAGKEKAKPGACPFIYPANYLVYEPPQCHSDWQCPKKQKCCPGLCGTKCLDPEDPSKPVKVPPKPGSCPRIQMKCAMMNPPNKCMMDSQCAGNKKCCMGYCGRVCMMPKN</sequence>
<dbReference type="AlphaFoldDB" id="G1PJ61"/>
<dbReference type="EMBL" id="AAPE02061998">
    <property type="status" value="NOT_ANNOTATED_CDS"/>
    <property type="molecule type" value="Genomic_DNA"/>
</dbReference>
<dbReference type="GeneTree" id="ENSGT00940000165647"/>
<dbReference type="PANTHER" id="PTHR19441">
    <property type="entry name" value="WHEY ACDIC PROTEIN WAP"/>
    <property type="match status" value="1"/>
</dbReference>
<organism evidence="4 5">
    <name type="scientific">Myotis lucifugus</name>
    <name type="common">Little brown bat</name>
    <dbReference type="NCBI Taxonomy" id="59463"/>
    <lineage>
        <taxon>Eukaryota</taxon>
        <taxon>Metazoa</taxon>
        <taxon>Chordata</taxon>
        <taxon>Craniata</taxon>
        <taxon>Vertebrata</taxon>
        <taxon>Euteleostomi</taxon>
        <taxon>Mammalia</taxon>
        <taxon>Eutheria</taxon>
        <taxon>Laurasiatheria</taxon>
        <taxon>Chiroptera</taxon>
        <taxon>Yangochiroptera</taxon>
        <taxon>Vespertilionidae</taxon>
        <taxon>Myotis</taxon>
    </lineage>
</organism>
<dbReference type="InterPro" id="IPR036645">
    <property type="entry name" value="Elafin-like_sf"/>
</dbReference>
<dbReference type="PRINTS" id="PR00003">
    <property type="entry name" value="4DISULPHCORE"/>
</dbReference>
<evidence type="ECO:0000256" key="1">
    <source>
        <dbReference type="ARBA" id="ARBA00022690"/>
    </source>
</evidence>
<dbReference type="PROSITE" id="PS51390">
    <property type="entry name" value="WAP"/>
    <property type="match status" value="2"/>
</dbReference>
<dbReference type="GO" id="GO:0005615">
    <property type="term" value="C:extracellular space"/>
    <property type="evidence" value="ECO:0007669"/>
    <property type="project" value="TreeGrafter"/>
</dbReference>
<reference evidence="4" key="3">
    <citation type="submission" date="2025-09" db="UniProtKB">
        <authorList>
            <consortium name="Ensembl"/>
        </authorList>
    </citation>
    <scope>IDENTIFICATION</scope>
</reference>
<dbReference type="InterPro" id="IPR050514">
    <property type="entry name" value="WAP_four-disulfide_core"/>
</dbReference>
<feature type="chain" id="PRO_5003417987" description="WAP domain-containing protein" evidence="2">
    <location>
        <begin position="23"/>
        <end position="134"/>
    </location>
</feature>
<evidence type="ECO:0000313" key="5">
    <source>
        <dbReference type="Proteomes" id="UP000001074"/>
    </source>
</evidence>
<dbReference type="STRING" id="59463.ENSMLUP00000010776"/>
<feature type="domain" description="WAP" evidence="3">
    <location>
        <begin position="85"/>
        <end position="133"/>
    </location>
</feature>
<dbReference type="GO" id="GO:0004867">
    <property type="term" value="F:serine-type endopeptidase inhibitor activity"/>
    <property type="evidence" value="ECO:0007669"/>
    <property type="project" value="TreeGrafter"/>
</dbReference>
<keyword evidence="2" id="KW-0732">Signal</keyword>
<name>G1PJ61_MYOLU</name>
<dbReference type="GO" id="GO:0019731">
    <property type="term" value="P:antibacterial humoral response"/>
    <property type="evidence" value="ECO:0007669"/>
    <property type="project" value="TreeGrafter"/>
</dbReference>
<accession>G1PJ61</accession>
<dbReference type="SMART" id="SM00217">
    <property type="entry name" value="WAP"/>
    <property type="match status" value="2"/>
</dbReference>
<keyword evidence="1" id="KW-0646">Protease inhibitor</keyword>